<protein>
    <submittedName>
        <fullName evidence="2">L-amino acid N-acyltransferase YncA</fullName>
    </submittedName>
</protein>
<dbReference type="EMBL" id="SLXV01000013">
    <property type="protein sequence ID" value="TCP69114.1"/>
    <property type="molecule type" value="Genomic_DNA"/>
</dbReference>
<keyword evidence="3" id="KW-1185">Reference proteome</keyword>
<dbReference type="SUPFAM" id="SSF55729">
    <property type="entry name" value="Acyl-CoA N-acyltransferases (Nat)"/>
    <property type="match status" value="1"/>
</dbReference>
<sequence>MLDQDQGWVKIRDCKREDAEQIASFYNRFGYGTGPSGYPLKPGDILRLMDEREIVSYLLAEYEGSIIGTMLFSTLSGQKMPDPKAVWSGYFIIHPEFRNGGIPGRFFSESISRLTEKGYWYIDTEVDPTNRLAMALYKRVGMYKTSRSRLDYDGYIDLRCYLPYILQYVLSGYQSMLPEGIMENVGWKNLITSVTRSNETDSVVEHGVEMVPYTIQYGEMGVTCWIDIRSQKVTRMESPQFRFDSYIVEGQTLTIGQSIRIRFEFENRQESNILVQFQTHLGNQEVEYRNGQKIQLLDAGESIEWEETITLLGPLQGELKTRVQFGEAQFDFYSGVEVRSRVELRLPEQSLLLGESTTTYLRLQNLVPEPIRIQLEVKASGNKRLQAIFPEKDTWLIQSEEIVDIPLWLQGAGIGVGELVCDVISEQNKCIHTGHFQIPIHSKDGVIRYRRNGRVILENPSISVQIDSDTGGIYVYDQVSGKQVIQEAWPDLGFPYTSGVKRMANRSLQFNDESESTIVVKEMRENGSTLTRKISICSVRNVKIEDSTNSAGSLKIHPWCMLQDAVIHIPCMEGVRKDTIIYEEFPFMIHDFEYARDLQLPSDPQAYSMSWSAFENSEVTVGMVWKGQVESLLYGLRWMPAIVFASGASEQKMFPFISKRKRLKNIKESYKASAPRAVHYYVIARSGVEDIKRHWQMLVDRGKFSDPFTQQAEISLPIRHTSSVEKGEVRVEERNEASKYLYSIDNQAIQLKLLPEHQGAITSLKVQGKELLLQPQGSEKRGGRDGSPQRSGILLKPFNQPIDLENNALLDDHPFLSFQGKPISVAEKDGITWEGIRCSSEHFSLDCLLVPNIPLIRLDFHAFNRSRALQESYFAIQSLWNGFQEKRRSKSVHYWNALGHQVLDETGIRRKVYGEPRMVLELGSDLFAACWIPSYLGQLAVYELPKKGFQVSLIHPVKVGSGETKRYSTYFAIGHSVEEVCNYFRMGG</sequence>
<dbReference type="Pfam" id="PF00583">
    <property type="entry name" value="Acetyltransf_1"/>
    <property type="match status" value="1"/>
</dbReference>
<dbReference type="AlphaFoldDB" id="A0A4R2S000"/>
<evidence type="ECO:0000313" key="3">
    <source>
        <dbReference type="Proteomes" id="UP000294746"/>
    </source>
</evidence>
<comment type="caution">
    <text evidence="2">The sequence shown here is derived from an EMBL/GenBank/DDBJ whole genome shotgun (WGS) entry which is preliminary data.</text>
</comment>
<gene>
    <name evidence="2" type="ORF">EDD57_11336</name>
</gene>
<evidence type="ECO:0000259" key="1">
    <source>
        <dbReference type="PROSITE" id="PS51186"/>
    </source>
</evidence>
<reference evidence="2 3" key="1">
    <citation type="submission" date="2019-03" db="EMBL/GenBank/DDBJ databases">
        <title>Genomic Encyclopedia of Type Strains, Phase IV (KMG-IV): sequencing the most valuable type-strain genomes for metagenomic binning, comparative biology and taxonomic classification.</title>
        <authorList>
            <person name="Goeker M."/>
        </authorList>
    </citation>
    <scope>NUCLEOTIDE SEQUENCE [LARGE SCALE GENOMIC DNA]</scope>
    <source>
        <strain evidence="2 3">DSM 46831</strain>
    </source>
</reference>
<keyword evidence="2" id="KW-0808">Transferase</keyword>
<name>A0A4R2S000_9BACL</name>
<accession>A0A4R2S000</accession>
<dbReference type="InterPro" id="IPR000182">
    <property type="entry name" value="GNAT_dom"/>
</dbReference>
<dbReference type="GO" id="GO:0016747">
    <property type="term" value="F:acyltransferase activity, transferring groups other than amino-acyl groups"/>
    <property type="evidence" value="ECO:0007669"/>
    <property type="project" value="InterPro"/>
</dbReference>
<dbReference type="PROSITE" id="PS51186">
    <property type="entry name" value="GNAT"/>
    <property type="match status" value="1"/>
</dbReference>
<dbReference type="Gene3D" id="3.40.630.30">
    <property type="match status" value="1"/>
</dbReference>
<proteinExistence type="predicted"/>
<evidence type="ECO:0000313" key="2">
    <source>
        <dbReference type="EMBL" id="TCP69114.1"/>
    </source>
</evidence>
<feature type="domain" description="N-acetyltransferase" evidence="1">
    <location>
        <begin position="9"/>
        <end position="163"/>
    </location>
</feature>
<dbReference type="Proteomes" id="UP000294746">
    <property type="component" value="Unassembled WGS sequence"/>
</dbReference>
<dbReference type="InterPro" id="IPR016181">
    <property type="entry name" value="Acyl_CoA_acyltransferase"/>
</dbReference>
<keyword evidence="2" id="KW-0012">Acyltransferase</keyword>
<organism evidence="2 3">
    <name type="scientific">Baia soyae</name>
    <dbReference type="NCBI Taxonomy" id="1544746"/>
    <lineage>
        <taxon>Bacteria</taxon>
        <taxon>Bacillati</taxon>
        <taxon>Bacillota</taxon>
        <taxon>Bacilli</taxon>
        <taxon>Bacillales</taxon>
        <taxon>Thermoactinomycetaceae</taxon>
        <taxon>Baia</taxon>
    </lineage>
</organism>